<gene>
    <name evidence="1" type="ORF">Pint_20260</name>
</gene>
<keyword evidence="2" id="KW-1185">Reference proteome</keyword>
<comment type="caution">
    <text evidence="1">The sequence shown here is derived from an EMBL/GenBank/DDBJ whole genome shotgun (WGS) entry which is preliminary data.</text>
</comment>
<organism evidence="1 2">
    <name type="scientific">Pistacia integerrima</name>
    <dbReference type="NCBI Taxonomy" id="434235"/>
    <lineage>
        <taxon>Eukaryota</taxon>
        <taxon>Viridiplantae</taxon>
        <taxon>Streptophyta</taxon>
        <taxon>Embryophyta</taxon>
        <taxon>Tracheophyta</taxon>
        <taxon>Spermatophyta</taxon>
        <taxon>Magnoliopsida</taxon>
        <taxon>eudicotyledons</taxon>
        <taxon>Gunneridae</taxon>
        <taxon>Pentapetalae</taxon>
        <taxon>rosids</taxon>
        <taxon>malvids</taxon>
        <taxon>Sapindales</taxon>
        <taxon>Anacardiaceae</taxon>
        <taxon>Pistacia</taxon>
    </lineage>
</organism>
<dbReference type="Proteomes" id="UP001163603">
    <property type="component" value="Chromosome 13"/>
</dbReference>
<dbReference type="EMBL" id="CM047748">
    <property type="protein sequence ID" value="KAJ0014077.1"/>
    <property type="molecule type" value="Genomic_DNA"/>
</dbReference>
<evidence type="ECO:0000313" key="2">
    <source>
        <dbReference type="Proteomes" id="UP001163603"/>
    </source>
</evidence>
<name>A0ACC0XAB5_9ROSI</name>
<protein>
    <submittedName>
        <fullName evidence="1">Uncharacterized protein</fullName>
    </submittedName>
</protein>
<sequence length="308" mass="34643">MLLKMRIISVPFVIQKHADFATTGTLLAKRCIHAAGSCYSNQRDYYEVLGVPKNASQDEIKKAFHACKTSSDGLFFLFWHLAITISCPLWGIVLLVGSLMELGKLAKKYHPDANKNNPFAKSKFQEIRDAYEILRDSKKRAQYDMEALNFYILKISKYYNTGGAEGFRYAYQTHFSCSFHKIFSEEKVDGHQKTVSYQESPIMSTYLVAVIGLFDYVEDHTSDGMVLPIFPRLVDLPSEKFHMALAHILQGSAHTGPALVSVEVLVALGRRENPNLGKVENSTMDANYGEVRINLTMARIAKKVTLVG</sequence>
<evidence type="ECO:0000313" key="1">
    <source>
        <dbReference type="EMBL" id="KAJ0014077.1"/>
    </source>
</evidence>
<accession>A0ACC0XAB5</accession>
<reference evidence="2" key="1">
    <citation type="journal article" date="2023" name="G3 (Bethesda)">
        <title>Genome assembly and association tests identify interacting loci associated with vigor, precocity, and sex in interspecific pistachio rootstocks.</title>
        <authorList>
            <person name="Palmer W."/>
            <person name="Jacygrad E."/>
            <person name="Sagayaradj S."/>
            <person name="Cavanaugh K."/>
            <person name="Han R."/>
            <person name="Bertier L."/>
            <person name="Beede B."/>
            <person name="Kafkas S."/>
            <person name="Golino D."/>
            <person name="Preece J."/>
            <person name="Michelmore R."/>
        </authorList>
    </citation>
    <scope>NUCLEOTIDE SEQUENCE [LARGE SCALE GENOMIC DNA]</scope>
</reference>
<proteinExistence type="predicted"/>